<feature type="compositionally biased region" description="Low complexity" evidence="1">
    <location>
        <begin position="204"/>
        <end position="242"/>
    </location>
</feature>
<sequence>MPAPTGAATDPPCTAFRNTYWLLRHGRSIANEQNVIVSTPENGQDARWGLSDVGRQQAAAAGLELAQMLGSHEPAALLVLASPFSRTVETAVEVGTALGIGKADPRLQLEPALRERCFGSHEMTSCANYAVVWAEDALATCNRPPGLNGESVEDVAARTTALVQQLEQQHSGRHIVLVSHGDALSILAAALLGTPLGQHRQHVPAPEAAAHDPAPLQPARHQQQGQGLQLLQGQPEEQAGLEAQHHRGQLQLESQQRGKQQLPQSLQLLQRPRQRLQQVQLDEQQRGSSGASSSPGLSCGRLPAASPKTRQQQQQQHFAWHGQAATVGRPGEQDSVDGALSAATAPATRSTSVVASVRSPPCKGS</sequence>
<evidence type="ECO:0000256" key="1">
    <source>
        <dbReference type="SAM" id="MobiDB-lite"/>
    </source>
</evidence>
<proteinExistence type="predicted"/>
<feature type="compositionally biased region" description="Low complexity" evidence="1">
    <location>
        <begin position="341"/>
        <end position="365"/>
    </location>
</feature>
<protein>
    <recommendedName>
        <fullName evidence="4">Phosphoglycerate mutase</fullName>
    </recommendedName>
</protein>
<accession>A0A9D4TPT6</accession>
<gene>
    <name evidence="2" type="ORF">D9Q98_004419</name>
</gene>
<dbReference type="CDD" id="cd07067">
    <property type="entry name" value="HP_PGM_like"/>
    <property type="match status" value="1"/>
</dbReference>
<dbReference type="InterPro" id="IPR013078">
    <property type="entry name" value="His_Pase_superF_clade-1"/>
</dbReference>
<dbReference type="InterPro" id="IPR029033">
    <property type="entry name" value="His_PPase_superfam"/>
</dbReference>
<feature type="region of interest" description="Disordered" evidence="1">
    <location>
        <begin position="275"/>
        <end position="365"/>
    </location>
</feature>
<comment type="caution">
    <text evidence="2">The sequence shown here is derived from an EMBL/GenBank/DDBJ whole genome shotgun (WGS) entry which is preliminary data.</text>
</comment>
<feature type="compositionally biased region" description="Low complexity" evidence="1">
    <location>
        <begin position="275"/>
        <end position="300"/>
    </location>
</feature>
<name>A0A9D4TPT6_CHLVU</name>
<evidence type="ECO:0008006" key="4">
    <source>
        <dbReference type="Google" id="ProtNLM"/>
    </source>
</evidence>
<dbReference type="EMBL" id="SIDB01000006">
    <property type="protein sequence ID" value="KAI3431362.1"/>
    <property type="molecule type" value="Genomic_DNA"/>
</dbReference>
<feature type="region of interest" description="Disordered" evidence="1">
    <location>
        <begin position="198"/>
        <end position="262"/>
    </location>
</feature>
<dbReference type="SMART" id="SM00855">
    <property type="entry name" value="PGAM"/>
    <property type="match status" value="1"/>
</dbReference>
<evidence type="ECO:0000313" key="2">
    <source>
        <dbReference type="EMBL" id="KAI3431362.1"/>
    </source>
</evidence>
<dbReference type="SUPFAM" id="SSF53254">
    <property type="entry name" value="Phosphoglycerate mutase-like"/>
    <property type="match status" value="1"/>
</dbReference>
<dbReference type="AlphaFoldDB" id="A0A9D4TPT6"/>
<organism evidence="2 3">
    <name type="scientific">Chlorella vulgaris</name>
    <name type="common">Green alga</name>
    <dbReference type="NCBI Taxonomy" id="3077"/>
    <lineage>
        <taxon>Eukaryota</taxon>
        <taxon>Viridiplantae</taxon>
        <taxon>Chlorophyta</taxon>
        <taxon>core chlorophytes</taxon>
        <taxon>Trebouxiophyceae</taxon>
        <taxon>Chlorellales</taxon>
        <taxon>Chlorellaceae</taxon>
        <taxon>Chlorella clade</taxon>
        <taxon>Chlorella</taxon>
    </lineage>
</organism>
<dbReference type="OrthoDB" id="354304at2759"/>
<keyword evidence="3" id="KW-1185">Reference proteome</keyword>
<reference evidence="2" key="2">
    <citation type="submission" date="2020-11" db="EMBL/GenBank/DDBJ databases">
        <authorList>
            <person name="Cecchin M."/>
            <person name="Marcolungo L."/>
            <person name="Rossato M."/>
            <person name="Girolomoni L."/>
            <person name="Cosentino E."/>
            <person name="Cuine S."/>
            <person name="Li-Beisson Y."/>
            <person name="Delledonne M."/>
            <person name="Ballottari M."/>
        </authorList>
    </citation>
    <scope>NUCLEOTIDE SEQUENCE</scope>
    <source>
        <strain evidence="2">211/11P</strain>
        <tissue evidence="2">Whole cell</tissue>
    </source>
</reference>
<dbReference type="PANTHER" id="PTHR47821:SF2">
    <property type="entry name" value="PHOSPHOGLYCERATE MUTASE FAMILY PROTEIN"/>
    <property type="match status" value="1"/>
</dbReference>
<evidence type="ECO:0000313" key="3">
    <source>
        <dbReference type="Proteomes" id="UP001055712"/>
    </source>
</evidence>
<dbReference type="Gene3D" id="3.40.50.1240">
    <property type="entry name" value="Phosphoglycerate mutase-like"/>
    <property type="match status" value="1"/>
</dbReference>
<dbReference type="PANTHER" id="PTHR47821">
    <property type="entry name" value="PHOSPHOGLYCERATE MUTASE FAMILY PROTEIN"/>
    <property type="match status" value="1"/>
</dbReference>
<dbReference type="Pfam" id="PF00300">
    <property type="entry name" value="His_Phos_1"/>
    <property type="match status" value="1"/>
</dbReference>
<dbReference type="Proteomes" id="UP001055712">
    <property type="component" value="Unassembled WGS sequence"/>
</dbReference>
<reference evidence="2" key="1">
    <citation type="journal article" date="2019" name="Plant J.">
        <title>Chlorella vulgaris genome assembly and annotation reveals the molecular basis for metabolic acclimation to high light conditions.</title>
        <authorList>
            <person name="Cecchin M."/>
            <person name="Marcolungo L."/>
            <person name="Rossato M."/>
            <person name="Girolomoni L."/>
            <person name="Cosentino E."/>
            <person name="Cuine S."/>
            <person name="Li-Beisson Y."/>
            <person name="Delledonne M."/>
            <person name="Ballottari M."/>
        </authorList>
    </citation>
    <scope>NUCLEOTIDE SEQUENCE</scope>
    <source>
        <strain evidence="2">211/11P</strain>
    </source>
</reference>